<dbReference type="AlphaFoldDB" id="A0A1F6EEJ8"/>
<organism evidence="2 3">
    <name type="scientific">Candidatus Kaiserbacteria bacterium RIFCSPLOWO2_01_FULL_51_21</name>
    <dbReference type="NCBI Taxonomy" id="1798508"/>
    <lineage>
        <taxon>Bacteria</taxon>
        <taxon>Candidatus Kaiseribacteriota</taxon>
    </lineage>
</organism>
<gene>
    <name evidence="2" type="ORF">A3A35_00910</name>
</gene>
<dbReference type="PANTHER" id="PTHR38813">
    <property type="match status" value="1"/>
</dbReference>
<name>A0A1F6EEJ8_9BACT</name>
<dbReference type="Pfam" id="PF05016">
    <property type="entry name" value="ParE_toxin"/>
    <property type="match status" value="1"/>
</dbReference>
<dbReference type="InterPro" id="IPR007712">
    <property type="entry name" value="RelE/ParE_toxin"/>
</dbReference>
<keyword evidence="1" id="KW-1277">Toxin-antitoxin system</keyword>
<dbReference type="PANTHER" id="PTHR38813:SF1">
    <property type="entry name" value="TOXIN RELE1-RELATED"/>
    <property type="match status" value="1"/>
</dbReference>
<protein>
    <recommendedName>
        <fullName evidence="4">Plasmid stabilization protein</fullName>
    </recommendedName>
</protein>
<dbReference type="STRING" id="1798508.A3A35_00910"/>
<dbReference type="Proteomes" id="UP000179115">
    <property type="component" value="Unassembled WGS sequence"/>
</dbReference>
<dbReference type="EMBL" id="MFLV01000002">
    <property type="protein sequence ID" value="OGG72060.1"/>
    <property type="molecule type" value="Genomic_DNA"/>
</dbReference>
<accession>A0A1F6EEJ8</accession>
<dbReference type="InterPro" id="IPR035093">
    <property type="entry name" value="RelE/ParE_toxin_dom_sf"/>
</dbReference>
<sequence length="85" mass="9671">MVWIVQLARSAKRTLDRAPARDRARLIEALAAMADNPFGGDIGRLKNQPATFRRRVGAFRIFFDVDPDRQVVAVVDIRRRTSATY</sequence>
<reference evidence="2 3" key="1">
    <citation type="journal article" date="2016" name="Nat. Commun.">
        <title>Thousands of microbial genomes shed light on interconnected biogeochemical processes in an aquifer system.</title>
        <authorList>
            <person name="Anantharaman K."/>
            <person name="Brown C.T."/>
            <person name="Hug L.A."/>
            <person name="Sharon I."/>
            <person name="Castelle C.J."/>
            <person name="Probst A.J."/>
            <person name="Thomas B.C."/>
            <person name="Singh A."/>
            <person name="Wilkins M.J."/>
            <person name="Karaoz U."/>
            <person name="Brodie E.L."/>
            <person name="Williams K.H."/>
            <person name="Hubbard S.S."/>
            <person name="Banfield J.F."/>
        </authorList>
    </citation>
    <scope>NUCLEOTIDE SEQUENCE [LARGE SCALE GENOMIC DNA]</scope>
</reference>
<evidence type="ECO:0000313" key="2">
    <source>
        <dbReference type="EMBL" id="OGG72060.1"/>
    </source>
</evidence>
<evidence type="ECO:0000313" key="3">
    <source>
        <dbReference type="Proteomes" id="UP000179115"/>
    </source>
</evidence>
<evidence type="ECO:0000256" key="1">
    <source>
        <dbReference type="ARBA" id="ARBA00022649"/>
    </source>
</evidence>
<comment type="caution">
    <text evidence="2">The sequence shown here is derived from an EMBL/GenBank/DDBJ whole genome shotgun (WGS) entry which is preliminary data.</text>
</comment>
<dbReference type="InterPro" id="IPR052747">
    <property type="entry name" value="TA_system_RelE_toxin"/>
</dbReference>
<dbReference type="SUPFAM" id="SSF143011">
    <property type="entry name" value="RelE-like"/>
    <property type="match status" value="1"/>
</dbReference>
<proteinExistence type="predicted"/>
<dbReference type="Gene3D" id="3.30.2310.20">
    <property type="entry name" value="RelE-like"/>
    <property type="match status" value="1"/>
</dbReference>
<evidence type="ECO:0008006" key="4">
    <source>
        <dbReference type="Google" id="ProtNLM"/>
    </source>
</evidence>